<dbReference type="InParanoid" id="A0A1J7JCJ3"/>
<evidence type="ECO:0000313" key="2">
    <source>
        <dbReference type="EMBL" id="OIW25306.1"/>
    </source>
</evidence>
<dbReference type="Proteomes" id="UP000182658">
    <property type="component" value="Unassembled WGS sequence"/>
</dbReference>
<reference evidence="2 3" key="1">
    <citation type="submission" date="2016-10" db="EMBL/GenBank/DDBJ databases">
        <title>Draft genome sequence of Coniochaeta ligniaria NRRL30616, a lignocellulolytic fungus for bioabatement of inhibitors in plant biomass hydrolysates.</title>
        <authorList>
            <consortium name="DOE Joint Genome Institute"/>
            <person name="Jimenez D.J."/>
            <person name="Hector R.E."/>
            <person name="Riley R."/>
            <person name="Sun H."/>
            <person name="Grigoriev I.V."/>
            <person name="Van Elsas J.D."/>
            <person name="Nichols N.N."/>
        </authorList>
    </citation>
    <scope>NUCLEOTIDE SEQUENCE [LARGE SCALE GENOMIC DNA]</scope>
    <source>
        <strain evidence="2 3">NRRL 30616</strain>
    </source>
</reference>
<feature type="region of interest" description="Disordered" evidence="1">
    <location>
        <begin position="228"/>
        <end position="257"/>
    </location>
</feature>
<organism evidence="2 3">
    <name type="scientific">Coniochaeta ligniaria NRRL 30616</name>
    <dbReference type="NCBI Taxonomy" id="1408157"/>
    <lineage>
        <taxon>Eukaryota</taxon>
        <taxon>Fungi</taxon>
        <taxon>Dikarya</taxon>
        <taxon>Ascomycota</taxon>
        <taxon>Pezizomycotina</taxon>
        <taxon>Sordariomycetes</taxon>
        <taxon>Sordariomycetidae</taxon>
        <taxon>Coniochaetales</taxon>
        <taxon>Coniochaetaceae</taxon>
        <taxon>Coniochaeta</taxon>
    </lineage>
</organism>
<dbReference type="EMBL" id="KV875102">
    <property type="protein sequence ID" value="OIW25306.1"/>
    <property type="molecule type" value="Genomic_DNA"/>
</dbReference>
<protein>
    <submittedName>
        <fullName evidence="2">Uncharacterized protein</fullName>
    </submittedName>
</protein>
<gene>
    <name evidence="2" type="ORF">CONLIGDRAFT_88831</name>
</gene>
<evidence type="ECO:0000313" key="3">
    <source>
        <dbReference type="Proteomes" id="UP000182658"/>
    </source>
</evidence>
<proteinExistence type="predicted"/>
<accession>A0A1J7JCJ3</accession>
<dbReference type="AlphaFoldDB" id="A0A1J7JCJ3"/>
<keyword evidence="3" id="KW-1185">Reference proteome</keyword>
<sequence>MDTENDKYRVVVDNTPSPRTRAVAISITAVAVWGTNLSRTGIRDCQVRSQCYAPGDHHSMSVGLFASLLEQDFDDIRRWATTGQYFVHMSWGFGRGAKPRFETRLILTDDAGAHVRFTHALEQELRLDQYMNNMAKFQGLPQSTDLDEADVEQGAGHLSKEARWKDYTEKVIASARRMQLDRRSRNHVLPVQDHDTDRLPTKICDVASQHNGPLSPSASTLSVLDGSEVDSYQPEDGSYQSEDEPHPQANGSHEPEDDCLDIELRRQLLDEIRYREMADTELQSREVGDTSACPTLYLPSADEVQDPGQCERKLIRSRGSRKRAWRVKDR</sequence>
<name>A0A1J7JCJ3_9PEZI</name>
<evidence type="ECO:0000256" key="1">
    <source>
        <dbReference type="SAM" id="MobiDB-lite"/>
    </source>
</evidence>